<feature type="compositionally biased region" description="Pro residues" evidence="1">
    <location>
        <begin position="190"/>
        <end position="203"/>
    </location>
</feature>
<gene>
    <name evidence="2" type="ORF">Vafri_17534</name>
</gene>
<feature type="region of interest" description="Disordered" evidence="1">
    <location>
        <begin position="1"/>
        <end position="209"/>
    </location>
</feature>
<proteinExistence type="predicted"/>
<accession>A0A8J4BKA3</accession>
<feature type="non-terminal residue" evidence="2">
    <location>
        <position position="1"/>
    </location>
</feature>
<comment type="caution">
    <text evidence="2">The sequence shown here is derived from an EMBL/GenBank/DDBJ whole genome shotgun (WGS) entry which is preliminary data.</text>
</comment>
<organism evidence="2 3">
    <name type="scientific">Volvox africanus</name>
    <dbReference type="NCBI Taxonomy" id="51714"/>
    <lineage>
        <taxon>Eukaryota</taxon>
        <taxon>Viridiplantae</taxon>
        <taxon>Chlorophyta</taxon>
        <taxon>core chlorophytes</taxon>
        <taxon>Chlorophyceae</taxon>
        <taxon>CS clade</taxon>
        <taxon>Chlamydomonadales</taxon>
        <taxon>Volvocaceae</taxon>
        <taxon>Volvox</taxon>
    </lineage>
</organism>
<dbReference type="EMBL" id="BNCO01000058">
    <property type="protein sequence ID" value="GIL63483.1"/>
    <property type="molecule type" value="Genomic_DNA"/>
</dbReference>
<evidence type="ECO:0000256" key="1">
    <source>
        <dbReference type="SAM" id="MobiDB-lite"/>
    </source>
</evidence>
<feature type="compositionally biased region" description="Acidic residues" evidence="1">
    <location>
        <begin position="100"/>
        <end position="111"/>
    </location>
</feature>
<keyword evidence="3" id="KW-1185">Reference proteome</keyword>
<feature type="compositionally biased region" description="Basic and acidic residues" evidence="1">
    <location>
        <begin position="85"/>
        <end position="96"/>
    </location>
</feature>
<feature type="compositionally biased region" description="Basic and acidic residues" evidence="1">
    <location>
        <begin position="38"/>
        <end position="53"/>
    </location>
</feature>
<protein>
    <submittedName>
        <fullName evidence="2">Uncharacterized protein</fullName>
    </submittedName>
</protein>
<name>A0A8J4BKA3_9CHLO</name>
<dbReference type="Proteomes" id="UP000747399">
    <property type="component" value="Unassembled WGS sequence"/>
</dbReference>
<dbReference type="AlphaFoldDB" id="A0A8J4BKA3"/>
<feature type="compositionally biased region" description="Polar residues" evidence="1">
    <location>
        <begin position="165"/>
        <end position="176"/>
    </location>
</feature>
<sequence>EAKEEEEENGLKRLRSGPAAGEATYVPAKRQKTVQGDGKNENPDMEKLERENLGAEPANNLAGERPAVAPAVRPDGGGTSAVTSEGRKIDGMKVDTEAIVVEEEASEEDSAEGPGVEAGEEDAATHGSGRGEDGAAADAATREMMEPPPRQSPEQEPRLKHAPQLQRSTEQSQQLLQRKPQASPKSLRPRPQPSQVPNNPKPQYPKRKR</sequence>
<evidence type="ECO:0000313" key="2">
    <source>
        <dbReference type="EMBL" id="GIL63483.1"/>
    </source>
</evidence>
<evidence type="ECO:0000313" key="3">
    <source>
        <dbReference type="Proteomes" id="UP000747399"/>
    </source>
</evidence>
<reference evidence="2" key="1">
    <citation type="journal article" date="2021" name="Proc. Natl. Acad. Sci. U.S.A.">
        <title>Three genomes in the algal genus Volvox reveal the fate of a haploid sex-determining region after a transition to homothallism.</title>
        <authorList>
            <person name="Yamamoto K."/>
            <person name="Hamaji T."/>
            <person name="Kawai-Toyooka H."/>
            <person name="Matsuzaki R."/>
            <person name="Takahashi F."/>
            <person name="Nishimura Y."/>
            <person name="Kawachi M."/>
            <person name="Noguchi H."/>
            <person name="Minakuchi Y."/>
            <person name="Umen J.G."/>
            <person name="Toyoda A."/>
            <person name="Nozaki H."/>
        </authorList>
    </citation>
    <scope>NUCLEOTIDE SEQUENCE</scope>
    <source>
        <strain evidence="2">NIES-3780</strain>
    </source>
</reference>